<dbReference type="GO" id="GO:0003985">
    <property type="term" value="F:acetyl-CoA C-acetyltransferase activity"/>
    <property type="evidence" value="ECO:0007669"/>
    <property type="project" value="UniProtKB-EC"/>
</dbReference>
<gene>
    <name evidence="10" type="ORF">AN936_06920</name>
</gene>
<dbReference type="OrthoDB" id="7181944at2"/>
<evidence type="ECO:0000256" key="3">
    <source>
        <dbReference type="ARBA" id="ARBA00022752"/>
    </source>
</evidence>
<dbReference type="PANTHER" id="PTHR18919">
    <property type="entry name" value="ACETYL-COA C-ACYLTRANSFERASE"/>
    <property type="match status" value="1"/>
</dbReference>
<dbReference type="Gene3D" id="3.40.47.10">
    <property type="match status" value="2"/>
</dbReference>
<dbReference type="Pfam" id="PF00108">
    <property type="entry name" value="Thiolase_N"/>
    <property type="match status" value="1"/>
</dbReference>
<evidence type="ECO:0000313" key="10">
    <source>
        <dbReference type="EMBL" id="ALH80105.1"/>
    </source>
</evidence>
<evidence type="ECO:0000256" key="1">
    <source>
        <dbReference type="ARBA" id="ARBA00010982"/>
    </source>
</evidence>
<feature type="domain" description="Thiolase N-terminal" evidence="8">
    <location>
        <begin position="7"/>
        <end position="264"/>
    </location>
</feature>
<reference evidence="10 11" key="1">
    <citation type="journal article" date="2015" name="Genome Announc.">
        <title>Complete Genome Sequence of Polypropylene Glycol- and Polyethylene Glycol-Degrading Sphingopyxis macrogoltabida Strain EY-1.</title>
        <authorList>
            <person name="Ohtsubo Y."/>
            <person name="Nagata Y."/>
            <person name="Numata M."/>
            <person name="Tsuchikane K."/>
            <person name="Hosoyama A."/>
            <person name="Yamazoe A."/>
            <person name="Tsuda M."/>
            <person name="Fujita N."/>
            <person name="Kawai F."/>
        </authorList>
    </citation>
    <scope>NUCLEOTIDE SEQUENCE [LARGE SCALE GENOMIC DNA]</scope>
    <source>
        <strain evidence="10 11">EY-1</strain>
    </source>
</reference>
<dbReference type="InterPro" id="IPR020615">
    <property type="entry name" value="Thiolase_acyl_enz_int_AS"/>
</dbReference>
<dbReference type="NCBIfam" id="TIGR01930">
    <property type="entry name" value="AcCoA-C-Actrans"/>
    <property type="match status" value="1"/>
</dbReference>
<proteinExistence type="inferred from homology"/>
<evidence type="ECO:0000256" key="4">
    <source>
        <dbReference type="ARBA" id="ARBA00023315"/>
    </source>
</evidence>
<dbReference type="InterPro" id="IPR020617">
    <property type="entry name" value="Thiolase_C"/>
</dbReference>
<dbReference type="SUPFAM" id="SSF53901">
    <property type="entry name" value="Thiolase-like"/>
    <property type="match status" value="2"/>
</dbReference>
<dbReference type="FunFam" id="3.40.47.10:FF:000010">
    <property type="entry name" value="Acetyl-CoA acetyltransferase (Thiolase)"/>
    <property type="match status" value="1"/>
</dbReference>
<accession>A0A0N9UAB1</accession>
<dbReference type="PANTHER" id="PTHR18919:SF138">
    <property type="entry name" value="ACETYL-COA C-ACETYLTRANSFERASE"/>
    <property type="match status" value="1"/>
</dbReference>
<feature type="active site" description="Proton acceptor" evidence="6">
    <location>
        <position position="351"/>
    </location>
</feature>
<dbReference type="KEGG" id="smag:AN936_06920"/>
<dbReference type="InterPro" id="IPR020610">
    <property type="entry name" value="Thiolase_AS"/>
</dbReference>
<comment type="pathway">
    <text evidence="5">Metabolic intermediate biosynthesis; (R)-mevalonate biosynthesis; (R)-mevalonate from acetyl-CoA: step 1/3.</text>
</comment>
<evidence type="ECO:0000256" key="7">
    <source>
        <dbReference type="RuleBase" id="RU003557"/>
    </source>
</evidence>
<evidence type="ECO:0000259" key="8">
    <source>
        <dbReference type="Pfam" id="PF00108"/>
    </source>
</evidence>
<protein>
    <submittedName>
        <fullName evidence="10">Acetyl-CoA acetyltransferase</fullName>
        <ecNumber evidence="10">2.3.1.9</ecNumber>
    </submittedName>
</protein>
<name>A0A0N9UAB1_SPHMC</name>
<evidence type="ECO:0000256" key="6">
    <source>
        <dbReference type="PIRSR" id="PIRSR000429-1"/>
    </source>
</evidence>
<feature type="domain" description="Thiolase C-terminal" evidence="9">
    <location>
        <begin position="273"/>
        <end position="393"/>
    </location>
</feature>
<organism evidence="10 11">
    <name type="scientific">Sphingopyxis macrogoltabida</name>
    <name type="common">Sphingomonas macrogoltabidus</name>
    <dbReference type="NCBI Taxonomy" id="33050"/>
    <lineage>
        <taxon>Bacteria</taxon>
        <taxon>Pseudomonadati</taxon>
        <taxon>Pseudomonadota</taxon>
        <taxon>Alphaproteobacteria</taxon>
        <taxon>Sphingomonadales</taxon>
        <taxon>Sphingomonadaceae</taxon>
        <taxon>Sphingopyxis</taxon>
    </lineage>
</organism>
<keyword evidence="2 7" id="KW-0808">Transferase</keyword>
<dbReference type="PROSITE" id="PS00099">
    <property type="entry name" value="THIOLASE_3"/>
    <property type="match status" value="1"/>
</dbReference>
<evidence type="ECO:0000256" key="5">
    <source>
        <dbReference type="ARBA" id="ARBA00037924"/>
    </source>
</evidence>
<dbReference type="InterPro" id="IPR016039">
    <property type="entry name" value="Thiolase-like"/>
</dbReference>
<sequence>MTATDPVVFLSYARTPMGSMQGSLSDASATDLGATAVKAAVERAGVSGDDIERIYMGCVLPAGLGQAPARQAAIKAGLPKSVQATTVNKVCGSGMQTVIMGAEALAAGSVDVVVAGGMESMTNAPYLLKKHRSGARIGHDTAYDHMFLDGLEDAYEAGRAMGTFAQDTADAYQLSRQAQDDYSIESLNRAKAAIADGAFANEIAPVTISGRKGDVVVDTDEAPGKGMPDKIPTLKPAFAKDGTITAATSSSISDGAAAVVLARQSVAEAKGAKPVARLVAHAAHAQEPKDFTIAPVGAINKVLAKAGWTIGDVELFEVNEAFACVAMFAMHDLGIPHDKINVHGGATALGHPIGASGTRIITTLIAALQRHGKKRGIASLCIGGGEATAVAIEIV</sequence>
<comment type="similarity">
    <text evidence="1 7">Belongs to the thiolase-like superfamily. Thiolase family.</text>
</comment>
<dbReference type="RefSeq" id="WP_054587485.1">
    <property type="nucleotide sequence ID" value="NZ_CP012700.1"/>
</dbReference>
<dbReference type="PROSITE" id="PS00098">
    <property type="entry name" value="THIOLASE_1"/>
    <property type="match status" value="1"/>
</dbReference>
<dbReference type="InterPro" id="IPR020616">
    <property type="entry name" value="Thiolase_N"/>
</dbReference>
<keyword evidence="3" id="KW-0583">PHB biosynthesis</keyword>
<evidence type="ECO:0000256" key="2">
    <source>
        <dbReference type="ARBA" id="ARBA00022679"/>
    </source>
</evidence>
<evidence type="ECO:0000313" key="11">
    <source>
        <dbReference type="Proteomes" id="UP000058074"/>
    </source>
</evidence>
<dbReference type="CDD" id="cd00751">
    <property type="entry name" value="thiolase"/>
    <property type="match status" value="1"/>
</dbReference>
<feature type="active site" description="Proton acceptor" evidence="6">
    <location>
        <position position="381"/>
    </location>
</feature>
<keyword evidence="4 7" id="KW-0012">Acyltransferase</keyword>
<dbReference type="AlphaFoldDB" id="A0A0N9UAB1"/>
<dbReference type="Proteomes" id="UP000058074">
    <property type="component" value="Chromosome"/>
</dbReference>
<dbReference type="PIRSF" id="PIRSF000429">
    <property type="entry name" value="Ac-CoA_Ac_transf"/>
    <property type="match status" value="1"/>
</dbReference>
<dbReference type="Pfam" id="PF02803">
    <property type="entry name" value="Thiolase_C"/>
    <property type="match status" value="1"/>
</dbReference>
<dbReference type="GO" id="GO:0044281">
    <property type="term" value="P:small molecule metabolic process"/>
    <property type="evidence" value="ECO:0007669"/>
    <property type="project" value="UniProtKB-ARBA"/>
</dbReference>
<dbReference type="PATRIC" id="fig|33050.5.peg.1440"/>
<feature type="active site" description="Acyl-thioester intermediate" evidence="6">
    <location>
        <position position="91"/>
    </location>
</feature>
<dbReference type="GO" id="GO:0042619">
    <property type="term" value="P:poly-hydroxybutyrate biosynthetic process"/>
    <property type="evidence" value="ECO:0007669"/>
    <property type="project" value="UniProtKB-KW"/>
</dbReference>
<dbReference type="EC" id="2.3.1.9" evidence="10"/>
<dbReference type="EMBL" id="CP012700">
    <property type="protein sequence ID" value="ALH80105.1"/>
    <property type="molecule type" value="Genomic_DNA"/>
</dbReference>
<dbReference type="InterPro" id="IPR002155">
    <property type="entry name" value="Thiolase"/>
</dbReference>
<evidence type="ECO:0000259" key="9">
    <source>
        <dbReference type="Pfam" id="PF02803"/>
    </source>
</evidence>